<sequence>MALTDKFLKTALNKQHEKRFFKSDRDSMGARISTTGTITFQLRYRWPNPTKSSGYEQVWFDLGNYPQMSLKQAREDAIKWKRLVKEGKDPRIIKKTAISDNINKVTVRYLVEQWFNTVCAVEKKNAEKLYKQPLDKYVIGQFGDLPWDDVTLQGWLKMLEQVKAKYPIRSDQLLTSIKQIGKWAIKRNLVDENPLQNIGSRDLGIVKVPRERTLSNTELHHVIRALDECRMSRKNALLVYLLLFFGCRTQELRCAERSHFDFDKMIWTVPPELNKVSRKEKQTVIQRPIIDEIKPYIDAAFNLSGSNTYMFTNENSEQMMGRTCTLPLPRHICNYSKKHLGFIIDDFTCHDLRRTARTNWSELTQPHVSEKMLGHKLGGVFETYDKHSYLAEQADAYKKWFYRLETIKVDPHKIVHIDDWRARA</sequence>
<evidence type="ECO:0000256" key="2">
    <source>
        <dbReference type="ARBA" id="ARBA00022908"/>
    </source>
</evidence>
<dbReference type="Pfam" id="PF00589">
    <property type="entry name" value="Phage_integrase"/>
    <property type="match status" value="1"/>
</dbReference>
<keyword evidence="2" id="KW-0229">DNA integration</keyword>
<gene>
    <name evidence="6" type="ORF">ABS311_00265</name>
</gene>
<reference evidence="6 7" key="1">
    <citation type="submission" date="2024-06" db="EMBL/GenBank/DDBJ databases">
        <authorList>
            <person name="Chen R.Y."/>
        </authorList>
    </citation>
    <scope>NUCLEOTIDE SEQUENCE [LARGE SCALE GENOMIC DNA]</scope>
    <source>
        <strain evidence="6 7">D2</strain>
    </source>
</reference>
<keyword evidence="4" id="KW-0233">DNA recombination</keyword>
<name>A0ABV1RBM7_9ALTE</name>
<keyword evidence="7" id="KW-1185">Reference proteome</keyword>
<organism evidence="6 7">
    <name type="scientific">Catenovulum sediminis</name>
    <dbReference type="NCBI Taxonomy" id="1740262"/>
    <lineage>
        <taxon>Bacteria</taxon>
        <taxon>Pseudomonadati</taxon>
        <taxon>Pseudomonadota</taxon>
        <taxon>Gammaproteobacteria</taxon>
        <taxon>Alteromonadales</taxon>
        <taxon>Alteromonadaceae</taxon>
        <taxon>Catenovulum</taxon>
    </lineage>
</organism>
<evidence type="ECO:0000256" key="4">
    <source>
        <dbReference type="ARBA" id="ARBA00023172"/>
    </source>
</evidence>
<feature type="domain" description="Tyr recombinase" evidence="5">
    <location>
        <begin position="209"/>
        <end position="398"/>
    </location>
</feature>
<protein>
    <submittedName>
        <fullName evidence="6">Site-specific integrase</fullName>
    </submittedName>
</protein>
<dbReference type="PANTHER" id="PTHR30629">
    <property type="entry name" value="PROPHAGE INTEGRASE"/>
    <property type="match status" value="1"/>
</dbReference>
<dbReference type="Gene3D" id="1.10.443.10">
    <property type="entry name" value="Intergrase catalytic core"/>
    <property type="match status" value="1"/>
</dbReference>
<dbReference type="CDD" id="cd00801">
    <property type="entry name" value="INT_P4_C"/>
    <property type="match status" value="1"/>
</dbReference>
<evidence type="ECO:0000256" key="1">
    <source>
        <dbReference type="ARBA" id="ARBA00008857"/>
    </source>
</evidence>
<dbReference type="InterPro" id="IPR050808">
    <property type="entry name" value="Phage_Integrase"/>
</dbReference>
<comment type="similarity">
    <text evidence="1">Belongs to the 'phage' integrase family.</text>
</comment>
<dbReference type="SUPFAM" id="SSF56349">
    <property type="entry name" value="DNA breaking-rejoining enzymes"/>
    <property type="match status" value="1"/>
</dbReference>
<dbReference type="InterPro" id="IPR025166">
    <property type="entry name" value="Integrase_DNA_bind_dom"/>
</dbReference>
<keyword evidence="3" id="KW-0238">DNA-binding</keyword>
<dbReference type="InterPro" id="IPR038488">
    <property type="entry name" value="Integrase_DNA-bd_sf"/>
</dbReference>
<dbReference type="RefSeq" id="WP_350400126.1">
    <property type="nucleotide sequence ID" value="NZ_JBELOE010000039.1"/>
</dbReference>
<dbReference type="PROSITE" id="PS51898">
    <property type="entry name" value="TYR_RECOMBINASE"/>
    <property type="match status" value="1"/>
</dbReference>
<dbReference type="InterPro" id="IPR010998">
    <property type="entry name" value="Integrase_recombinase_N"/>
</dbReference>
<evidence type="ECO:0000256" key="3">
    <source>
        <dbReference type="ARBA" id="ARBA00023125"/>
    </source>
</evidence>
<dbReference type="InterPro" id="IPR011010">
    <property type="entry name" value="DNA_brk_join_enz"/>
</dbReference>
<evidence type="ECO:0000313" key="6">
    <source>
        <dbReference type="EMBL" id="MER2490322.1"/>
    </source>
</evidence>
<dbReference type="Proteomes" id="UP001467690">
    <property type="component" value="Unassembled WGS sequence"/>
</dbReference>
<comment type="caution">
    <text evidence="6">The sequence shown here is derived from an EMBL/GenBank/DDBJ whole genome shotgun (WGS) entry which is preliminary data.</text>
</comment>
<dbReference type="EMBL" id="JBELOE010000039">
    <property type="protein sequence ID" value="MER2490322.1"/>
    <property type="molecule type" value="Genomic_DNA"/>
</dbReference>
<evidence type="ECO:0000259" key="5">
    <source>
        <dbReference type="PROSITE" id="PS51898"/>
    </source>
</evidence>
<dbReference type="PANTHER" id="PTHR30629:SF2">
    <property type="entry name" value="PROPHAGE INTEGRASE INTS-RELATED"/>
    <property type="match status" value="1"/>
</dbReference>
<dbReference type="Gene3D" id="3.30.160.390">
    <property type="entry name" value="Integrase, DNA-binding domain"/>
    <property type="match status" value="1"/>
</dbReference>
<dbReference type="InterPro" id="IPR002104">
    <property type="entry name" value="Integrase_catalytic"/>
</dbReference>
<proteinExistence type="inferred from homology"/>
<dbReference type="InterPro" id="IPR013762">
    <property type="entry name" value="Integrase-like_cat_sf"/>
</dbReference>
<accession>A0ABV1RBM7</accession>
<evidence type="ECO:0000313" key="7">
    <source>
        <dbReference type="Proteomes" id="UP001467690"/>
    </source>
</evidence>
<dbReference type="Gene3D" id="1.10.150.130">
    <property type="match status" value="1"/>
</dbReference>
<dbReference type="Pfam" id="PF13356">
    <property type="entry name" value="Arm-DNA-bind_3"/>
    <property type="match status" value="1"/>
</dbReference>